<dbReference type="Proteomes" id="UP000504628">
    <property type="component" value="Chromosome 2"/>
</dbReference>
<feature type="compositionally biased region" description="Low complexity" evidence="1">
    <location>
        <begin position="55"/>
        <end position="78"/>
    </location>
</feature>
<dbReference type="PANTHER" id="PTHR47012:SF1">
    <property type="entry name" value="LAMIN TAIL DOMAIN-CONTAINING PROTEIN 1"/>
    <property type="match status" value="1"/>
</dbReference>
<keyword evidence="3" id="KW-1185">Reference proteome</keyword>
<organism evidence="3 4">
    <name type="scientific">Phyllostomus discolor</name>
    <name type="common">pale spear-nosed bat</name>
    <dbReference type="NCBI Taxonomy" id="89673"/>
    <lineage>
        <taxon>Eukaryota</taxon>
        <taxon>Metazoa</taxon>
        <taxon>Chordata</taxon>
        <taxon>Craniata</taxon>
        <taxon>Vertebrata</taxon>
        <taxon>Euteleostomi</taxon>
        <taxon>Mammalia</taxon>
        <taxon>Eutheria</taxon>
        <taxon>Laurasiatheria</taxon>
        <taxon>Chiroptera</taxon>
        <taxon>Yangochiroptera</taxon>
        <taxon>Phyllostomidae</taxon>
        <taxon>Phyllostominae</taxon>
        <taxon>Phyllostomus</taxon>
    </lineage>
</organism>
<dbReference type="RefSeq" id="XP_035872683.1">
    <property type="nucleotide sequence ID" value="XM_036016790.1"/>
</dbReference>
<dbReference type="PANTHER" id="PTHR47012">
    <property type="entry name" value="LAMIN TAIL DOMAIN-CONTAINING PROTEIN 1"/>
    <property type="match status" value="1"/>
</dbReference>
<dbReference type="Gene3D" id="2.60.40.1260">
    <property type="entry name" value="Lamin Tail domain"/>
    <property type="match status" value="1"/>
</dbReference>
<dbReference type="GO" id="GO:0005737">
    <property type="term" value="C:cytoplasm"/>
    <property type="evidence" value="ECO:0007669"/>
    <property type="project" value="TreeGrafter"/>
</dbReference>
<dbReference type="InterPro" id="IPR042840">
    <property type="entry name" value="LMNTD1"/>
</dbReference>
<dbReference type="KEGG" id="pdic:114513819"/>
<dbReference type="OrthoDB" id="102442at2759"/>
<feature type="region of interest" description="Disordered" evidence="1">
    <location>
        <begin position="1"/>
        <end position="84"/>
    </location>
</feature>
<protein>
    <submittedName>
        <fullName evidence="4">Lamin tail domain-containing protein 1</fullName>
    </submittedName>
</protein>
<proteinExistence type="predicted"/>
<dbReference type="CTD" id="160492"/>
<sequence>MKDIQVTHDTSAALRSQVPKKKEKTEEKTQKEDTHDDLSKTQQSSVHFLPGFVNSDTTTPSLSWSSSSEIPPSHSPPSYQISGVTAAPKCSKSTSLNRLQSDNNLAFFVASLFDFFERINRFIVSKEKEQTLSVPASELAVTGEGEDYFLSLFGDSEKLTTHSFHTNKSWKHFSVILEEVGHCRSSAFGDIKIEEVKDAYVKLHNSSIDKEQEIGNHILQQNVNGQAVSLFRFPPNTIMNANSTVTVWIAASKARHEPPSDFLWKGENNFSTSPVCTTILCKPNGEAIAWYTPIHWKQAWEKLETDIEFEEYSVLSPTSQRHVFHWPKAATTTQEKCDQPNKDILNYQIEPVPQFLKREKEVPPALFPSHSPWCDSPNAPAHPYCPLIEPRSTSTAGCSLPRPRRPQPGLILPWTTIPISSEHKDV</sequence>
<name>A0A7E6D092_9CHIR</name>
<reference evidence="4" key="1">
    <citation type="submission" date="2025-08" db="UniProtKB">
        <authorList>
            <consortium name="RefSeq"/>
        </authorList>
    </citation>
    <scope>IDENTIFICATION</scope>
    <source>
        <tissue evidence="4">Muscle</tissue>
    </source>
</reference>
<dbReference type="AlphaFoldDB" id="A0A7E6D092"/>
<feature type="compositionally biased region" description="Basic and acidic residues" evidence="1">
    <location>
        <begin position="23"/>
        <end position="39"/>
    </location>
</feature>
<evidence type="ECO:0000259" key="2">
    <source>
        <dbReference type="PROSITE" id="PS51841"/>
    </source>
</evidence>
<dbReference type="GeneID" id="114513819"/>
<dbReference type="InterPro" id="IPR001322">
    <property type="entry name" value="Lamin_tail_dom"/>
</dbReference>
<dbReference type="SUPFAM" id="SSF74853">
    <property type="entry name" value="Lamin A/C globular tail domain"/>
    <property type="match status" value="1"/>
</dbReference>
<dbReference type="InterPro" id="IPR036415">
    <property type="entry name" value="Lamin_tail_dom_sf"/>
</dbReference>
<dbReference type="GO" id="GO:0005635">
    <property type="term" value="C:nuclear envelope"/>
    <property type="evidence" value="ECO:0007669"/>
    <property type="project" value="TreeGrafter"/>
</dbReference>
<dbReference type="PROSITE" id="PS51841">
    <property type="entry name" value="LTD"/>
    <property type="match status" value="1"/>
</dbReference>
<dbReference type="Pfam" id="PF00932">
    <property type="entry name" value="LTD"/>
    <property type="match status" value="1"/>
</dbReference>
<evidence type="ECO:0000313" key="3">
    <source>
        <dbReference type="Proteomes" id="UP000504628"/>
    </source>
</evidence>
<evidence type="ECO:0000256" key="1">
    <source>
        <dbReference type="SAM" id="MobiDB-lite"/>
    </source>
</evidence>
<evidence type="ECO:0000313" key="4">
    <source>
        <dbReference type="RefSeq" id="XP_035872683.1"/>
    </source>
</evidence>
<dbReference type="InParanoid" id="A0A7E6D092"/>
<gene>
    <name evidence="4" type="primary">LMNTD1</name>
</gene>
<accession>A0A7E6D092</accession>
<dbReference type="FunCoup" id="A0A7E6D092">
    <property type="interactions" value="8"/>
</dbReference>
<feature type="domain" description="LTD" evidence="2">
    <location>
        <begin position="179"/>
        <end position="295"/>
    </location>
</feature>